<evidence type="ECO:0000313" key="2">
    <source>
        <dbReference type="RefSeq" id="XP_075099232.1"/>
    </source>
</evidence>
<reference evidence="1" key="1">
    <citation type="journal article" date="2014" name="Nat. Commun.">
        <title>The tobacco genome sequence and its comparison with those of tomato and potato.</title>
        <authorList>
            <person name="Sierro N."/>
            <person name="Battey J.N."/>
            <person name="Ouadi S."/>
            <person name="Bakaher N."/>
            <person name="Bovet L."/>
            <person name="Willig A."/>
            <person name="Goepfert S."/>
            <person name="Peitsch M.C."/>
            <person name="Ivanov N.V."/>
        </authorList>
    </citation>
    <scope>NUCLEOTIDE SEQUENCE [LARGE SCALE GENOMIC DNA]</scope>
</reference>
<accession>A0AC58TPS4</accession>
<keyword evidence="1" id="KW-1185">Reference proteome</keyword>
<name>A0AC58TPS4_TOBAC</name>
<proteinExistence type="predicted"/>
<dbReference type="RefSeq" id="XP_075099232.1">
    <property type="nucleotide sequence ID" value="XM_075243131.1"/>
</dbReference>
<evidence type="ECO:0000313" key="1">
    <source>
        <dbReference type="Proteomes" id="UP000790787"/>
    </source>
</evidence>
<reference evidence="2" key="2">
    <citation type="submission" date="2025-08" db="UniProtKB">
        <authorList>
            <consortium name="RefSeq"/>
        </authorList>
    </citation>
    <scope>IDENTIFICATION</scope>
    <source>
        <tissue evidence="2">Leaf</tissue>
    </source>
</reference>
<gene>
    <name evidence="2" type="primary">LOC142176070</name>
</gene>
<sequence>MWLQHERFCDMIKQWWQGYVVNGSPDFVLSQKLKLLKKDLAIWNRESYAKVEEISWRQKSRCLWLKEGDRNTKYFQKVANSHRRYNCIDRLQVGEDIIEEKEQIKRVILDFYQALYSENETWRPSCTFEGLGCLNNEEKDALEVAFEEEEVLDAINSCAPDKSPGPNNFTLAFYQRCWDTVKLDVMGTLNHFHKNCHMVKSFNASFIALIPKRKGAIELKDFRPISLTSNVYKIVAKVLTERLKKVIGKLVSDYQNAFIKGRQITDAALIANEVLDWRQKNGEPGVLFKLDIEKAFDKINWQYLISILRQMGFGEKWIRWIRYTFSTVKYSVLVNRSPVGFFSPKRGIRQGDPLSPFLFILAMEGLSRMLEKAKQMPWMQRFDVGNISGLTVSVSHLLFADDTLIFCGAKKSQVEYLKLTLLIFEALSGLHINMSKSVIYPVNVVPELEMLADIMCCTTSSFYHLLRPPIGLTLINSVLDSIPTYFMSLFPIPVKVQKQLDKLRCSFLWEGNSKNHKFHLVKWVKVTLPKSLGGLEGIRKLWDVFTFHSTLQVGNGEHILFWKDTWLGHTTLVDAYPRLFSIATNPDSTVAQNWEVNSWNPSLRRNLNDWEFDDFVTLLGSLHTSSTITLGRDKLRWGSSRSGAYSIRASFQALSSRKEMIDQWPWKLIWRTKMPPKISVFCWITLNGACLTHDNLIRRGFQLASRCYMCQSNSETINHLFLHCPVATDIWSMFLSLFGLRWTMPCSVTEVFKGIKDALMASQLLDTYSRLDVWSLFLVGLNSPLFLSGIRLTGLQANLGKSSVYFGGVKQDVKVHILTHLGFESGSLPFKYLGIPLSTKKIALIQWQPLIEKITSKMSFWTTKKLSYVGRVQLVQSVIFGIQAYWLNCLSYLLRPKVIFTMWLLLHGRLLTKDRLASWGITITPQCIMFQDQDESKEHPFVKCPYTKELWKKAMTW</sequence>
<organism evidence="1 2">
    <name type="scientific">Nicotiana tabacum</name>
    <name type="common">Common tobacco</name>
    <dbReference type="NCBI Taxonomy" id="4097"/>
    <lineage>
        <taxon>Eukaryota</taxon>
        <taxon>Viridiplantae</taxon>
        <taxon>Streptophyta</taxon>
        <taxon>Embryophyta</taxon>
        <taxon>Tracheophyta</taxon>
        <taxon>Spermatophyta</taxon>
        <taxon>Magnoliopsida</taxon>
        <taxon>eudicotyledons</taxon>
        <taxon>Gunneridae</taxon>
        <taxon>Pentapetalae</taxon>
        <taxon>asterids</taxon>
        <taxon>lamiids</taxon>
        <taxon>Solanales</taxon>
        <taxon>Solanaceae</taxon>
        <taxon>Nicotianoideae</taxon>
        <taxon>Nicotianeae</taxon>
        <taxon>Nicotiana</taxon>
    </lineage>
</organism>
<dbReference type="Proteomes" id="UP000790787">
    <property type="component" value="Chromosome 22"/>
</dbReference>
<protein>
    <submittedName>
        <fullName evidence="2">Uncharacterized protein LOC142176070</fullName>
    </submittedName>
</protein>